<dbReference type="PROSITE" id="PS51195">
    <property type="entry name" value="Q_MOTIF"/>
    <property type="match status" value="1"/>
</dbReference>
<dbReference type="InterPro" id="IPR027417">
    <property type="entry name" value="P-loop_NTPase"/>
</dbReference>
<dbReference type="PANTHER" id="PTHR47959">
    <property type="entry name" value="ATP-DEPENDENT RNA HELICASE RHLE-RELATED"/>
    <property type="match status" value="1"/>
</dbReference>
<evidence type="ECO:0000313" key="12">
    <source>
        <dbReference type="EMBL" id="MCD2516253.1"/>
    </source>
</evidence>
<evidence type="ECO:0000313" key="13">
    <source>
        <dbReference type="Proteomes" id="UP001179361"/>
    </source>
</evidence>
<feature type="domain" description="DEAD-box RNA helicase Q" evidence="11">
    <location>
        <begin position="1"/>
        <end position="29"/>
    </location>
</feature>
<dbReference type="PROSITE" id="PS51194">
    <property type="entry name" value="HELICASE_CTER"/>
    <property type="match status" value="1"/>
</dbReference>
<feature type="compositionally biased region" description="Basic and acidic residues" evidence="8">
    <location>
        <begin position="489"/>
        <end position="519"/>
    </location>
</feature>
<feature type="compositionally biased region" description="Basic and acidic residues" evidence="8">
    <location>
        <begin position="554"/>
        <end position="566"/>
    </location>
</feature>
<evidence type="ECO:0000256" key="3">
    <source>
        <dbReference type="ARBA" id="ARBA00022806"/>
    </source>
</evidence>
<dbReference type="PANTHER" id="PTHR47959:SF17">
    <property type="entry name" value="ATP-DEPENDENT RNA HELICASE DEAD BOX FAMILY"/>
    <property type="match status" value="1"/>
</dbReference>
<dbReference type="InterPro" id="IPR014014">
    <property type="entry name" value="RNA_helicase_DEAD_Q_motif"/>
</dbReference>
<feature type="compositionally biased region" description="Basic and acidic residues" evidence="8">
    <location>
        <begin position="469"/>
        <end position="481"/>
    </location>
</feature>
<evidence type="ECO:0000256" key="5">
    <source>
        <dbReference type="ARBA" id="ARBA00038437"/>
    </source>
</evidence>
<dbReference type="InterPro" id="IPR011545">
    <property type="entry name" value="DEAD/DEAH_box_helicase_dom"/>
</dbReference>
<reference evidence="12" key="1">
    <citation type="submission" date="2021-11" db="EMBL/GenBank/DDBJ databases">
        <title>The complete genome of Massilia sp sp. G4R7.</title>
        <authorList>
            <person name="Liu L."/>
            <person name="Yue J."/>
            <person name="Yuan J."/>
            <person name="Yang F."/>
            <person name="Li L."/>
        </authorList>
    </citation>
    <scope>NUCLEOTIDE SEQUENCE</scope>
    <source>
        <strain evidence="12">G4R7</strain>
    </source>
</reference>
<feature type="compositionally biased region" description="Basic and acidic residues" evidence="8">
    <location>
        <begin position="536"/>
        <end position="546"/>
    </location>
</feature>
<evidence type="ECO:0000256" key="6">
    <source>
        <dbReference type="PROSITE-ProRule" id="PRU00552"/>
    </source>
</evidence>
<feature type="compositionally biased region" description="Basic and acidic residues" evidence="8">
    <location>
        <begin position="438"/>
        <end position="460"/>
    </location>
</feature>
<evidence type="ECO:0000256" key="7">
    <source>
        <dbReference type="RuleBase" id="RU000492"/>
    </source>
</evidence>
<evidence type="ECO:0000256" key="1">
    <source>
        <dbReference type="ARBA" id="ARBA00022741"/>
    </source>
</evidence>
<sequence>MSFEALGLHASLVKAVAAAGYTKPTPVQEQAIPAGIAGRDLLVSSQTGSGKTAAFMLPALNKLANMEPSAPARTPAQSAQSARARGERVRFTPAQPKMLVLTPTRELALQVTTATEQYTTDMRRIRAVSILGGMPYPKQMQLLSKNPEILVATPGRLIDHMESGKIDFSQLEILVLDEADRMLDMGFIDDIEKIVAATPATRQTMLFSATLDGVVGNMARRITKDPQTIQIMSAANRHENIVQKVHFVDDLSHKNRLLDHLLRDESMDQAVVFTATKRDADMIADRLNIAGFAAAALHGDMHQGARNRTLDGMRRGQVRVLVATDVAARGIDVPTITHVVNYDLPKFPEDYVHRIGRTGRAGRNGIAISLVNHAENMNVRRIERFTKQTIPVGVVEGFEPKRAAPTRSASRPGWKPGDGRNAGKPGQRSFSKPSYGDRAPREGGYERPQFESRYSDRGPREGGGFGDRAQGESRYADRGPREAGSYGDRPQREGGFRRDNGGYGDRPQREGGYRRDAAPREGAPSGAPREGGYRGNRPDGARREGGYSKPAHPRSADSTRRSFGDF</sequence>
<keyword evidence="1 7" id="KW-0547">Nucleotide-binding</keyword>
<evidence type="ECO:0000259" key="9">
    <source>
        <dbReference type="PROSITE" id="PS51192"/>
    </source>
</evidence>
<dbReference type="Pfam" id="PF00271">
    <property type="entry name" value="Helicase_C"/>
    <property type="match status" value="1"/>
</dbReference>
<dbReference type="CDD" id="cd00268">
    <property type="entry name" value="DEADc"/>
    <property type="match status" value="1"/>
</dbReference>
<dbReference type="PROSITE" id="PS51192">
    <property type="entry name" value="HELICASE_ATP_BIND_1"/>
    <property type="match status" value="1"/>
</dbReference>
<organism evidence="12 13">
    <name type="scientific">Massilia phyllostachyos</name>
    <dbReference type="NCBI Taxonomy" id="2898585"/>
    <lineage>
        <taxon>Bacteria</taxon>
        <taxon>Pseudomonadati</taxon>
        <taxon>Pseudomonadota</taxon>
        <taxon>Betaproteobacteria</taxon>
        <taxon>Burkholderiales</taxon>
        <taxon>Oxalobacteraceae</taxon>
        <taxon>Telluria group</taxon>
        <taxon>Massilia</taxon>
    </lineage>
</organism>
<comment type="caution">
    <text evidence="12">The sequence shown here is derived from an EMBL/GenBank/DDBJ whole genome shotgun (WGS) entry which is preliminary data.</text>
</comment>
<dbReference type="InterPro" id="IPR001650">
    <property type="entry name" value="Helicase_C-like"/>
</dbReference>
<evidence type="ECO:0000256" key="8">
    <source>
        <dbReference type="SAM" id="MobiDB-lite"/>
    </source>
</evidence>
<dbReference type="GO" id="GO:0004386">
    <property type="term" value="F:helicase activity"/>
    <property type="evidence" value="ECO:0007669"/>
    <property type="project" value="UniProtKB-KW"/>
</dbReference>
<keyword evidence="3 7" id="KW-0347">Helicase</keyword>
<evidence type="ECO:0000256" key="2">
    <source>
        <dbReference type="ARBA" id="ARBA00022801"/>
    </source>
</evidence>
<keyword evidence="4 7" id="KW-0067">ATP-binding</keyword>
<dbReference type="RefSeq" id="WP_231057578.1">
    <property type="nucleotide sequence ID" value="NZ_JAJNOC010000002.1"/>
</dbReference>
<dbReference type="SMART" id="SM00490">
    <property type="entry name" value="HELICc"/>
    <property type="match status" value="1"/>
</dbReference>
<dbReference type="InterPro" id="IPR014001">
    <property type="entry name" value="Helicase_ATP-bd"/>
</dbReference>
<dbReference type="InterPro" id="IPR044742">
    <property type="entry name" value="DEAD/DEAH_RhlB"/>
</dbReference>
<comment type="similarity">
    <text evidence="5 7">Belongs to the DEAD box helicase family.</text>
</comment>
<evidence type="ECO:0000259" key="11">
    <source>
        <dbReference type="PROSITE" id="PS51195"/>
    </source>
</evidence>
<dbReference type="Proteomes" id="UP001179361">
    <property type="component" value="Unassembled WGS sequence"/>
</dbReference>
<dbReference type="Pfam" id="PF00270">
    <property type="entry name" value="DEAD"/>
    <property type="match status" value="1"/>
</dbReference>
<protein>
    <submittedName>
        <fullName evidence="12">DEAD/DEAH box helicase</fullName>
    </submittedName>
</protein>
<feature type="region of interest" description="Disordered" evidence="8">
    <location>
        <begin position="68"/>
        <end position="88"/>
    </location>
</feature>
<dbReference type="SUPFAM" id="SSF52540">
    <property type="entry name" value="P-loop containing nucleoside triphosphate hydrolases"/>
    <property type="match status" value="1"/>
</dbReference>
<dbReference type="CDD" id="cd18787">
    <property type="entry name" value="SF2_C_DEAD"/>
    <property type="match status" value="1"/>
</dbReference>
<dbReference type="Gene3D" id="3.40.50.300">
    <property type="entry name" value="P-loop containing nucleotide triphosphate hydrolases"/>
    <property type="match status" value="2"/>
</dbReference>
<evidence type="ECO:0000259" key="10">
    <source>
        <dbReference type="PROSITE" id="PS51194"/>
    </source>
</evidence>
<feature type="short sequence motif" description="Q motif" evidence="6">
    <location>
        <begin position="1"/>
        <end position="29"/>
    </location>
</feature>
<feature type="domain" description="Helicase ATP-binding" evidence="9">
    <location>
        <begin position="32"/>
        <end position="229"/>
    </location>
</feature>
<dbReference type="EMBL" id="JAJNOC010000002">
    <property type="protein sequence ID" value="MCD2516253.1"/>
    <property type="molecule type" value="Genomic_DNA"/>
</dbReference>
<keyword evidence="2 7" id="KW-0378">Hydrolase</keyword>
<dbReference type="InterPro" id="IPR000629">
    <property type="entry name" value="RNA-helicase_DEAD-box_CS"/>
</dbReference>
<gene>
    <name evidence="12" type="ORF">LQ564_07975</name>
</gene>
<accession>A0ABS8Q3D6</accession>
<dbReference type="PROSITE" id="PS00039">
    <property type="entry name" value="DEAD_ATP_HELICASE"/>
    <property type="match status" value="1"/>
</dbReference>
<name>A0ABS8Q3D6_9BURK</name>
<feature type="domain" description="Helicase C-terminal" evidence="10">
    <location>
        <begin position="256"/>
        <end position="406"/>
    </location>
</feature>
<dbReference type="SMART" id="SM00487">
    <property type="entry name" value="DEXDc"/>
    <property type="match status" value="1"/>
</dbReference>
<proteinExistence type="inferred from homology"/>
<dbReference type="InterPro" id="IPR050079">
    <property type="entry name" value="DEAD_box_RNA_helicase"/>
</dbReference>
<evidence type="ECO:0000256" key="4">
    <source>
        <dbReference type="ARBA" id="ARBA00022840"/>
    </source>
</evidence>
<feature type="region of interest" description="Disordered" evidence="8">
    <location>
        <begin position="396"/>
        <end position="566"/>
    </location>
</feature>
<keyword evidence="13" id="KW-1185">Reference proteome</keyword>